<dbReference type="InterPro" id="IPR006630">
    <property type="entry name" value="La_HTH"/>
</dbReference>
<organism evidence="4 5">
    <name type="scientific">Oryza meyeriana var. granulata</name>
    <dbReference type="NCBI Taxonomy" id="110450"/>
    <lineage>
        <taxon>Eukaryota</taxon>
        <taxon>Viridiplantae</taxon>
        <taxon>Streptophyta</taxon>
        <taxon>Embryophyta</taxon>
        <taxon>Tracheophyta</taxon>
        <taxon>Spermatophyta</taxon>
        <taxon>Magnoliopsida</taxon>
        <taxon>Liliopsida</taxon>
        <taxon>Poales</taxon>
        <taxon>Poaceae</taxon>
        <taxon>BOP clade</taxon>
        <taxon>Oryzoideae</taxon>
        <taxon>Oryzeae</taxon>
        <taxon>Oryzinae</taxon>
        <taxon>Oryza</taxon>
        <taxon>Oryza meyeriana</taxon>
    </lineage>
</organism>
<dbReference type="CDD" id="cd07323">
    <property type="entry name" value="LAM"/>
    <property type="match status" value="1"/>
</dbReference>
<dbReference type="Pfam" id="PF05383">
    <property type="entry name" value="La"/>
    <property type="match status" value="1"/>
</dbReference>
<keyword evidence="5" id="KW-1185">Reference proteome</keyword>
<evidence type="ECO:0000259" key="3">
    <source>
        <dbReference type="PROSITE" id="PS50961"/>
    </source>
</evidence>
<dbReference type="GO" id="GO:0003723">
    <property type="term" value="F:RNA binding"/>
    <property type="evidence" value="ECO:0007669"/>
    <property type="project" value="UniProtKB-UniRule"/>
</dbReference>
<evidence type="ECO:0000256" key="2">
    <source>
        <dbReference type="PROSITE-ProRule" id="PRU00332"/>
    </source>
</evidence>
<dbReference type="AlphaFoldDB" id="A0A6G1EYQ8"/>
<evidence type="ECO:0000256" key="1">
    <source>
        <dbReference type="ARBA" id="ARBA00022884"/>
    </source>
</evidence>
<accession>A0A6G1EYQ8</accession>
<proteinExistence type="predicted"/>
<dbReference type="InterPro" id="IPR036388">
    <property type="entry name" value="WH-like_DNA-bd_sf"/>
</dbReference>
<dbReference type="Proteomes" id="UP000479710">
    <property type="component" value="Unassembled WGS sequence"/>
</dbReference>
<feature type="domain" description="HTH La-type RNA-binding" evidence="3">
    <location>
        <begin position="84"/>
        <end position="174"/>
    </location>
</feature>
<dbReference type="EMBL" id="SPHZ02000002">
    <property type="protein sequence ID" value="KAF0929719.1"/>
    <property type="molecule type" value="Genomic_DNA"/>
</dbReference>
<name>A0A6G1EYQ8_9ORYZ</name>
<dbReference type="InterPro" id="IPR036390">
    <property type="entry name" value="WH_DNA-bd_sf"/>
</dbReference>
<reference evidence="4 5" key="1">
    <citation type="submission" date="2019-11" db="EMBL/GenBank/DDBJ databases">
        <title>Whole genome sequence of Oryza granulata.</title>
        <authorList>
            <person name="Li W."/>
        </authorList>
    </citation>
    <scope>NUCLEOTIDE SEQUENCE [LARGE SCALE GENOMIC DNA]</scope>
    <source>
        <strain evidence="5">cv. Menghai</strain>
        <tissue evidence="4">Leaf</tissue>
    </source>
</reference>
<dbReference type="PROSITE" id="PS50961">
    <property type="entry name" value="HTH_LA"/>
    <property type="match status" value="1"/>
</dbReference>
<evidence type="ECO:0000313" key="5">
    <source>
        <dbReference type="Proteomes" id="UP000479710"/>
    </source>
</evidence>
<keyword evidence="1 2" id="KW-0694">RNA-binding</keyword>
<gene>
    <name evidence="4" type="ORF">E2562_024412</name>
</gene>
<dbReference type="SMART" id="SM00715">
    <property type="entry name" value="LA"/>
    <property type="match status" value="1"/>
</dbReference>
<evidence type="ECO:0000313" key="4">
    <source>
        <dbReference type="EMBL" id="KAF0929719.1"/>
    </source>
</evidence>
<protein>
    <recommendedName>
        <fullName evidence="3">HTH La-type RNA-binding domain-containing protein</fullName>
    </recommendedName>
</protein>
<dbReference type="OrthoDB" id="696783at2759"/>
<dbReference type="SUPFAM" id="SSF46785">
    <property type="entry name" value="Winged helix' DNA-binding domain"/>
    <property type="match status" value="1"/>
</dbReference>
<dbReference type="Gene3D" id="1.10.10.10">
    <property type="entry name" value="Winged helix-like DNA-binding domain superfamily/Winged helix DNA-binding domain"/>
    <property type="match status" value="1"/>
</dbReference>
<comment type="caution">
    <text evidence="4">The sequence shown here is derived from an EMBL/GenBank/DDBJ whole genome shotgun (WGS) entry which is preliminary data.</text>
</comment>
<sequence>MTPMITFVSPGEVTVVGMHRNAATAPATVTARNTAVALIGVVATVGEVTMVGMDQNTSNLFMLVWSRRHRIILCRSFCRCHRRRFVLPRRTTTDQQSDPHPMAENNLWQDIHLRQQMDEQGWVSLTLVAEFPRVRQLTANLEIVQNSMLPSTVVEVQRLSPISFTGWQDKKAHRAL</sequence>